<dbReference type="EMBL" id="CP035282">
    <property type="protein sequence ID" value="QAT62189.1"/>
    <property type="molecule type" value="Genomic_DNA"/>
</dbReference>
<evidence type="ECO:0000313" key="2">
    <source>
        <dbReference type="EMBL" id="QAT62189.1"/>
    </source>
</evidence>
<name>A0A410QE33_9FIRM</name>
<dbReference type="OrthoDB" id="9809406at2"/>
<dbReference type="AlphaFoldDB" id="A0A410QE33"/>
<dbReference type="InterPro" id="IPR019606">
    <property type="entry name" value="GerMN"/>
</dbReference>
<dbReference type="Pfam" id="PF10646">
    <property type="entry name" value="Germane"/>
    <property type="match status" value="1"/>
</dbReference>
<gene>
    <name evidence="2" type="ORF">EQM13_11605</name>
</gene>
<dbReference type="Proteomes" id="UP000287969">
    <property type="component" value="Chromosome"/>
</dbReference>
<evidence type="ECO:0000313" key="3">
    <source>
        <dbReference type="Proteomes" id="UP000287969"/>
    </source>
</evidence>
<dbReference type="SMART" id="SM00909">
    <property type="entry name" value="Germane"/>
    <property type="match status" value="1"/>
</dbReference>
<proteinExistence type="predicted"/>
<feature type="domain" description="GerMN" evidence="1">
    <location>
        <begin position="83"/>
        <end position="169"/>
    </location>
</feature>
<sequence length="294" mass="33624">MIHLIGGICMKRVISIIITMLLLISILSSCQNYDVIYEGSNNYPPISPLPGDKTEIVLYYPNNKMKFLLPEIRLVSRSNEELANVVIQELLKGTDKNKLRNIIPREVKLLSAEVIDDTAYVNFSKEILKDYSEKEEAFVIYSIVNSLTSISSIKKVQILIDGKMRNVLTKYYLIREPLSFSSLIVNKDYASPIDIVKQYYDYITQENLNGLLSIMKIEGNDNINYNTKVAYLKSNIDYIDQYNLIGYTMSGYSNNIEVLTGVSISTKEKVEEKKVVNFKIVNEKGNFKITETNF</sequence>
<evidence type="ECO:0000259" key="1">
    <source>
        <dbReference type="SMART" id="SM00909"/>
    </source>
</evidence>
<reference evidence="3" key="1">
    <citation type="submission" date="2019-01" db="EMBL/GenBank/DDBJ databases">
        <title>Draft genomes of a novel of Sporanaerobacter strains.</title>
        <authorList>
            <person name="Ma S."/>
        </authorList>
    </citation>
    <scope>NUCLEOTIDE SEQUENCE [LARGE SCALE GENOMIC DNA]</scope>
    <source>
        <strain evidence="3">NJN-17</strain>
    </source>
</reference>
<organism evidence="2 3">
    <name type="scientific">Acidilutibacter cellobiosedens</name>
    <dbReference type="NCBI Taxonomy" id="2507161"/>
    <lineage>
        <taxon>Bacteria</taxon>
        <taxon>Bacillati</taxon>
        <taxon>Bacillota</taxon>
        <taxon>Tissierellia</taxon>
        <taxon>Tissierellales</taxon>
        <taxon>Acidilutibacteraceae</taxon>
        <taxon>Acidilutibacter</taxon>
    </lineage>
</organism>
<dbReference type="KEGG" id="spoa:EQM13_11605"/>
<keyword evidence="3" id="KW-1185">Reference proteome</keyword>
<protein>
    <recommendedName>
        <fullName evidence="1">GerMN domain-containing protein</fullName>
    </recommendedName>
</protein>
<accession>A0A410QE33</accession>